<accession>A0ABN0DQI2</accession>
<sequence>MSQITGAGFALGAVGAGLNEALIKNLKGKDPGTAQIVSAIIGAAAAKVAGGNALAGASAAASGTKWNYFLMEFPDIYPVETIAKETLKKNDGTTPSQEEIDQYIDGMHKTLSEQEPALANSAWKHAENTDNYPKAIRYLMDAGITKESAIEFFKKYNETLRSSGWSSPETVAVEDGYWNRDVLVSKKAQSIRHSTSNIQQYERVTEIHTPKNFDGTNLVLPEKETEFSILGSIGINSATDVSNRLPDAVKREGHFVRSLSVYLKLGGVVGMGWTYRDMRKDWYIYSGTNLAIALGTDVLPTLFSAIGGFAATESGPASIFTASTAAITGSVAGDIAKYELRKILLKDGQAK</sequence>
<evidence type="ECO:0008006" key="3">
    <source>
        <dbReference type="Google" id="ProtNLM"/>
    </source>
</evidence>
<organism evidence="1 2">
    <name type="scientific">Selenomonas noxia F0398</name>
    <dbReference type="NCBI Taxonomy" id="702437"/>
    <lineage>
        <taxon>Bacteria</taxon>
        <taxon>Bacillati</taxon>
        <taxon>Bacillota</taxon>
        <taxon>Negativicutes</taxon>
        <taxon>Selenomonadales</taxon>
        <taxon>Selenomonadaceae</taxon>
        <taxon>Selenomonas</taxon>
    </lineage>
</organism>
<comment type="caution">
    <text evidence="1">The sequence shown here is derived from an EMBL/GenBank/DDBJ whole genome shotgun (WGS) entry which is preliminary data.</text>
</comment>
<dbReference type="Proteomes" id="UP000003175">
    <property type="component" value="Unassembled WGS sequence"/>
</dbReference>
<reference evidence="1 2" key="1">
    <citation type="submission" date="2011-08" db="EMBL/GenBank/DDBJ databases">
        <title>The Genome Sequence of Selenomonas noxia F0398.</title>
        <authorList>
            <consortium name="The Broad Institute Genome Sequencing Platform"/>
            <person name="Earl A."/>
            <person name="Ward D."/>
            <person name="Feldgarden M."/>
            <person name="Gevers D."/>
            <person name="Izard J."/>
            <person name="Ganesan A."/>
            <person name="Blanton J.M."/>
            <person name="Baranova O.V."/>
            <person name="Tanner A.C."/>
            <person name="Dewhirst F.E."/>
            <person name="Young S.K."/>
            <person name="Zeng Q."/>
            <person name="Gargeya S."/>
            <person name="Fitzgerald M."/>
            <person name="Haas B."/>
            <person name="Abouelleil A."/>
            <person name="Alvarado L."/>
            <person name="Arachchi H.M."/>
            <person name="Berlin A."/>
            <person name="Brown A."/>
            <person name="Chapman S.B."/>
            <person name="Chen Z."/>
            <person name="Dunbar C."/>
            <person name="Freedman E."/>
            <person name="Gearin G."/>
            <person name="Gellesch M."/>
            <person name="Goldberg J."/>
            <person name="Griggs A."/>
            <person name="Gujja S."/>
            <person name="Heiman D."/>
            <person name="Howarth C."/>
            <person name="Larson L."/>
            <person name="Lui A."/>
            <person name="MacDonald P.J.P."/>
            <person name="Montmayeur A."/>
            <person name="Murphy C."/>
            <person name="Neiman D."/>
            <person name="Pearson M."/>
            <person name="Priest M."/>
            <person name="Roberts A."/>
            <person name="Saif S."/>
            <person name="Shea T."/>
            <person name="Shenoy N."/>
            <person name="Sisk P."/>
            <person name="Stolte C."/>
            <person name="Sykes S."/>
            <person name="Wortman J."/>
            <person name="Nusbaum C."/>
            <person name="Birren B."/>
        </authorList>
    </citation>
    <scope>NUCLEOTIDE SEQUENCE [LARGE SCALE GENOMIC DNA]</scope>
    <source>
        <strain evidence="1 2">F0398</strain>
    </source>
</reference>
<proteinExistence type="predicted"/>
<evidence type="ECO:0000313" key="1">
    <source>
        <dbReference type="EMBL" id="EHG25167.1"/>
    </source>
</evidence>
<protein>
    <recommendedName>
        <fullName evidence="3">Toxin CdiA</fullName>
    </recommendedName>
</protein>
<name>A0ABN0DQI2_9FIRM</name>
<gene>
    <name evidence="1" type="ORF">HMPREF9432_00915</name>
</gene>
<dbReference type="EMBL" id="ADGH01000006">
    <property type="protein sequence ID" value="EHG25167.1"/>
    <property type="molecule type" value="Genomic_DNA"/>
</dbReference>
<evidence type="ECO:0000313" key="2">
    <source>
        <dbReference type="Proteomes" id="UP000003175"/>
    </source>
</evidence>
<keyword evidence="2" id="KW-1185">Reference proteome</keyword>